<organism evidence="2 3">
    <name type="scientific">Leptomonas seymouri</name>
    <dbReference type="NCBI Taxonomy" id="5684"/>
    <lineage>
        <taxon>Eukaryota</taxon>
        <taxon>Discoba</taxon>
        <taxon>Euglenozoa</taxon>
        <taxon>Kinetoplastea</taxon>
        <taxon>Metakinetoplastina</taxon>
        <taxon>Trypanosomatida</taxon>
        <taxon>Trypanosomatidae</taxon>
        <taxon>Leishmaniinae</taxon>
        <taxon>Leptomonas</taxon>
    </lineage>
</organism>
<keyword evidence="3" id="KW-1185">Reference proteome</keyword>
<dbReference type="EMBL" id="LJSK01000450">
    <property type="protein sequence ID" value="KPI83052.1"/>
    <property type="molecule type" value="Genomic_DNA"/>
</dbReference>
<feature type="compositionally biased region" description="Low complexity" evidence="1">
    <location>
        <begin position="918"/>
        <end position="931"/>
    </location>
</feature>
<accession>A0A0N1HRQ9</accession>
<evidence type="ECO:0000313" key="2">
    <source>
        <dbReference type="EMBL" id="KPI83052.1"/>
    </source>
</evidence>
<feature type="compositionally biased region" description="Polar residues" evidence="1">
    <location>
        <begin position="104"/>
        <end position="119"/>
    </location>
</feature>
<feature type="compositionally biased region" description="Polar residues" evidence="1">
    <location>
        <begin position="984"/>
        <end position="993"/>
    </location>
</feature>
<feature type="compositionally biased region" description="Polar residues" evidence="1">
    <location>
        <begin position="952"/>
        <end position="966"/>
    </location>
</feature>
<dbReference type="OrthoDB" id="265747at2759"/>
<dbReference type="Proteomes" id="UP000038009">
    <property type="component" value="Unassembled WGS sequence"/>
</dbReference>
<evidence type="ECO:0000256" key="1">
    <source>
        <dbReference type="SAM" id="MobiDB-lite"/>
    </source>
</evidence>
<dbReference type="AlphaFoldDB" id="A0A0N1HRQ9"/>
<feature type="region of interest" description="Disordered" evidence="1">
    <location>
        <begin position="903"/>
        <end position="1019"/>
    </location>
</feature>
<dbReference type="OMA" id="IVSQHDQ"/>
<feature type="region of interest" description="Disordered" evidence="1">
    <location>
        <begin position="518"/>
        <end position="684"/>
    </location>
</feature>
<feature type="region of interest" description="Disordered" evidence="1">
    <location>
        <begin position="798"/>
        <end position="821"/>
    </location>
</feature>
<sequence>MIGGSGASHVPLTSPSSALRSRFNFRSLRPIRVRNPDAHERDLLDRIRLYEEQMAQRDLFEADRQRSFDDMERNRAGMFAAMNGQLAKQRKEIHRLRKLHENASLDSSLTTRASHNQSVGPAVSREEGEGLASVRRHSSHSPMECCLTAVPTSTQSFPNMESFNDVDDVDEVAGASLSERDSLVLNSAHLCHLASSAIRARVCSLQEELRWHEKVERLLVWREAMECTVQLAAVLHAITVRSCTEELAACHAKLLGEREAFTSGLEALQLQNEVLGAQLADLEAKLHASSEAAEADQTAQANAEVEEQKCAASASVGRYLLDCKALCTARLAMNMYGSVAAHYSILLHKVGSSSVSDELHGDLDGLAMVVTRDLAEVHATLGSLKKQGQEVLQAPHVSPSVASPILVDPSTLQLPPPSCVVAAAADIPEHRCNASGAVRRFRSSSSSVSSLHRSSHGAPAGPVADQEIHRTTASLTDTSTTCSEEGDAGVHPSANAFSGDATAASVWQDDLRGCSLDRVSMSRNKDRTRVQSDSRAGSSEGHPVDDHAGEALARVSADEADSTAASSFSDCVETDERAGRLSMTPEDAGAMTPTGAVSEDGDDFEGLGGASPAAPVYGEREESNEKEEEDVLTPPPEPSSHMTAEDSTDADAQDGSQADTNDPAVETFDSDTLRESSQLTVTEAEEAELLAQLKKEIEKDGAAALVEPEEEEAQTALAGKSFSASSDEEVEGEEMTGTESCHLEDGSEEESDGQVAVAVPAALSAATTSGEEQPDGPVALEALGEMEPAPFAGRIPQVTAEAGGTPSIRGDNGEPDASLPLPLKREKMKGEPEWAFPSALTNLSAVPPSSTGATNGVAQETVDAPPGVVEALEATAIVAAPPLPPAANPTVIPPTSLDEFFGGCPNAAPLPPPPADAPPNAIQAPAALYAASPPPSVPPGTNKPASLYAALNNGTPMPSLSPSSMFATPPRPAPSQPFFARFSSDGNFAQPQSGAKGASSRGLSSSPDDEFEAGFDPFV</sequence>
<evidence type="ECO:0000313" key="3">
    <source>
        <dbReference type="Proteomes" id="UP000038009"/>
    </source>
</evidence>
<protein>
    <submittedName>
        <fullName evidence="2">Uncharacterized protein</fullName>
    </submittedName>
</protein>
<feature type="region of interest" description="Disordered" evidence="1">
    <location>
        <begin position="701"/>
        <end position="754"/>
    </location>
</feature>
<feature type="region of interest" description="Disordered" evidence="1">
    <location>
        <begin position="445"/>
        <end position="467"/>
    </location>
</feature>
<dbReference type="VEuPathDB" id="TriTrypDB:Lsey_0450_0030"/>
<feature type="compositionally biased region" description="Basic and acidic residues" evidence="1">
    <location>
        <begin position="523"/>
        <end position="532"/>
    </location>
</feature>
<feature type="region of interest" description="Disordered" evidence="1">
    <location>
        <begin position="102"/>
        <end position="131"/>
    </location>
</feature>
<proteinExistence type="predicted"/>
<feature type="compositionally biased region" description="Acidic residues" evidence="1">
    <location>
        <begin position="726"/>
        <end position="736"/>
    </location>
</feature>
<feature type="region of interest" description="Disordered" evidence="1">
    <location>
        <begin position="476"/>
        <end position="495"/>
    </location>
</feature>
<feature type="compositionally biased region" description="Pro residues" evidence="1">
    <location>
        <begin position="908"/>
        <end position="917"/>
    </location>
</feature>
<reference evidence="2 3" key="1">
    <citation type="journal article" date="2015" name="PLoS Pathog.">
        <title>Leptomonas seymouri: Adaptations to the Dixenous Life Cycle Analyzed by Genome Sequencing, Transcriptome Profiling and Co-infection with Leishmania donovani.</title>
        <authorList>
            <person name="Kraeva N."/>
            <person name="Butenko A."/>
            <person name="Hlavacova J."/>
            <person name="Kostygov A."/>
            <person name="Myskova J."/>
            <person name="Grybchuk D."/>
            <person name="Lestinova T."/>
            <person name="Votypka J."/>
            <person name="Volf P."/>
            <person name="Opperdoes F."/>
            <person name="Flegontov P."/>
            <person name="Lukes J."/>
            <person name="Yurchenko V."/>
        </authorList>
    </citation>
    <scope>NUCLEOTIDE SEQUENCE [LARGE SCALE GENOMIC DNA]</scope>
    <source>
        <strain evidence="2 3">ATCC 30220</strain>
    </source>
</reference>
<comment type="caution">
    <text evidence="2">The sequence shown here is derived from an EMBL/GenBank/DDBJ whole genome shotgun (WGS) entry which is preliminary data.</text>
</comment>
<gene>
    <name evidence="2" type="ORF">ABL78_7931</name>
</gene>
<name>A0A0N1HRQ9_LEPSE</name>